<keyword evidence="12" id="KW-1185">Reference proteome</keyword>
<comment type="caution">
    <text evidence="11">The sequence shown here is derived from an EMBL/GenBank/DDBJ whole genome shotgun (WGS) entry which is preliminary data.</text>
</comment>
<organism evidence="11 12">
    <name type="scientific">Paenibacillus sabuli</name>
    <dbReference type="NCBI Taxonomy" id="2772509"/>
    <lineage>
        <taxon>Bacteria</taxon>
        <taxon>Bacillati</taxon>
        <taxon>Bacillota</taxon>
        <taxon>Bacilli</taxon>
        <taxon>Bacillales</taxon>
        <taxon>Paenibacillaceae</taxon>
        <taxon>Paenibacillus</taxon>
    </lineage>
</organism>
<comment type="catalytic activity">
    <reaction evidence="8 9">
        <text>L-2,4-diaminobutanoate + acetyl-CoA = (2S)-4-acetamido-2-aminobutanoate + CoA + H(+)</text>
        <dbReference type="Rhea" id="RHEA:16901"/>
        <dbReference type="ChEBI" id="CHEBI:15378"/>
        <dbReference type="ChEBI" id="CHEBI:57287"/>
        <dbReference type="ChEBI" id="CHEBI:57288"/>
        <dbReference type="ChEBI" id="CHEBI:58761"/>
        <dbReference type="ChEBI" id="CHEBI:58929"/>
        <dbReference type="EC" id="2.3.1.178"/>
    </reaction>
</comment>
<reference evidence="11" key="1">
    <citation type="submission" date="2020-09" db="EMBL/GenBank/DDBJ databases">
        <title>A novel bacterium of genus Paenibacillus, isolated from South China Sea.</title>
        <authorList>
            <person name="Huang H."/>
            <person name="Mo K."/>
            <person name="Hu Y."/>
        </authorList>
    </citation>
    <scope>NUCLEOTIDE SEQUENCE</scope>
    <source>
        <strain evidence="11">IB182496</strain>
    </source>
</reference>
<dbReference type="AlphaFoldDB" id="A0A927BUB5"/>
<dbReference type="EC" id="2.3.1.178" evidence="4 9"/>
<evidence type="ECO:0000256" key="3">
    <source>
        <dbReference type="ARBA" id="ARBA00010712"/>
    </source>
</evidence>
<dbReference type="CDD" id="cd04301">
    <property type="entry name" value="NAT_SF"/>
    <property type="match status" value="1"/>
</dbReference>
<dbReference type="PANTHER" id="PTHR43072">
    <property type="entry name" value="N-ACETYLTRANSFERASE"/>
    <property type="match status" value="1"/>
</dbReference>
<comment type="similarity">
    <text evidence="3 9">Belongs to the acetyltransferase family. EctA subfamily.</text>
</comment>
<comment type="function">
    <text evidence="1 9">Catalyzes the acetylation of L-2,4-diaminobutyrate (DABA) to gamma-N-acetyl-alpha,gamma-diaminobutyric acid (ADABA) with acetyl coenzyme A.</text>
</comment>
<comment type="pathway">
    <text evidence="2 9">Amine and polyamine biosynthesis; ectoine biosynthesis; L-ectoine from L-aspartate 4-semialdehyde: step 2/3.</text>
</comment>
<dbReference type="EMBL" id="JACXIZ010000017">
    <property type="protein sequence ID" value="MBD2845659.1"/>
    <property type="molecule type" value="Genomic_DNA"/>
</dbReference>
<keyword evidence="7 9" id="KW-0012">Acyltransferase</keyword>
<evidence type="ECO:0000313" key="12">
    <source>
        <dbReference type="Proteomes" id="UP000621560"/>
    </source>
</evidence>
<dbReference type="GO" id="GO:0033816">
    <property type="term" value="F:diaminobutyrate acetyltransferase activity"/>
    <property type="evidence" value="ECO:0007669"/>
    <property type="project" value="UniProtKB-EC"/>
</dbReference>
<evidence type="ECO:0000256" key="8">
    <source>
        <dbReference type="ARBA" id="ARBA00048924"/>
    </source>
</evidence>
<dbReference type="InterPro" id="IPR016181">
    <property type="entry name" value="Acyl_CoA_acyltransferase"/>
</dbReference>
<keyword evidence="6 9" id="KW-0808">Transferase</keyword>
<protein>
    <recommendedName>
        <fullName evidence="5 9">L-2,4-diaminobutyric acid acetyltransferase</fullName>
        <shortName evidence="9">DABA acetyltransferase</shortName>
        <ecNumber evidence="4 9">2.3.1.178</ecNumber>
    </recommendedName>
</protein>
<dbReference type="RefSeq" id="WP_190917465.1">
    <property type="nucleotide sequence ID" value="NZ_JACXIZ010000017.1"/>
</dbReference>
<dbReference type="InterPro" id="IPR012772">
    <property type="entry name" value="Ectoine_EctA"/>
</dbReference>
<dbReference type="Pfam" id="PF00583">
    <property type="entry name" value="Acetyltransf_1"/>
    <property type="match status" value="1"/>
</dbReference>
<evidence type="ECO:0000256" key="4">
    <source>
        <dbReference type="ARBA" id="ARBA00012355"/>
    </source>
</evidence>
<evidence type="ECO:0000313" key="11">
    <source>
        <dbReference type="EMBL" id="MBD2845659.1"/>
    </source>
</evidence>
<proteinExistence type="inferred from homology"/>
<dbReference type="GO" id="GO:0019491">
    <property type="term" value="P:ectoine biosynthetic process"/>
    <property type="evidence" value="ECO:0007669"/>
    <property type="project" value="InterPro"/>
</dbReference>
<evidence type="ECO:0000256" key="7">
    <source>
        <dbReference type="ARBA" id="ARBA00023315"/>
    </source>
</evidence>
<dbReference type="NCBIfam" id="TIGR02406">
    <property type="entry name" value="ectoine_EctA"/>
    <property type="match status" value="1"/>
</dbReference>
<evidence type="ECO:0000256" key="2">
    <source>
        <dbReference type="ARBA" id="ARBA00004978"/>
    </source>
</evidence>
<name>A0A927BUB5_9BACL</name>
<gene>
    <name evidence="9 11" type="primary">ectA</name>
    <name evidence="11" type="ORF">IDH44_10705</name>
</gene>
<evidence type="ECO:0000256" key="6">
    <source>
        <dbReference type="ARBA" id="ARBA00022679"/>
    </source>
</evidence>
<evidence type="ECO:0000256" key="9">
    <source>
        <dbReference type="RuleBase" id="RU365045"/>
    </source>
</evidence>
<accession>A0A927BUB5</accession>
<evidence type="ECO:0000259" key="10">
    <source>
        <dbReference type="PROSITE" id="PS51186"/>
    </source>
</evidence>
<dbReference type="InterPro" id="IPR000182">
    <property type="entry name" value="GNAT_dom"/>
</dbReference>
<dbReference type="Gene3D" id="3.40.630.30">
    <property type="match status" value="1"/>
</dbReference>
<dbReference type="PROSITE" id="PS51186">
    <property type="entry name" value="GNAT"/>
    <property type="match status" value="1"/>
</dbReference>
<evidence type="ECO:0000256" key="5">
    <source>
        <dbReference type="ARBA" id="ARBA00017935"/>
    </source>
</evidence>
<dbReference type="Proteomes" id="UP000621560">
    <property type="component" value="Unassembled WGS sequence"/>
</dbReference>
<evidence type="ECO:0000256" key="1">
    <source>
        <dbReference type="ARBA" id="ARBA00003741"/>
    </source>
</evidence>
<dbReference type="SUPFAM" id="SSF55729">
    <property type="entry name" value="Acyl-CoA N-acyltransferases (Nat)"/>
    <property type="match status" value="1"/>
</dbReference>
<sequence length="170" mass="18602">MSPSHPISLRPPTKQDGTPVWELIQRAGTLDLNSTYCYLLLCDLYADTCMVAEQHGRLVGFVSALLRPDNPEALFVWQVAVDPEARGQGLAKRMLTELLARPQADGVRYVEATIGPSNAASRALFRSLAKVGDCSMEESHEQGYGSTLFPAGQHEDEPLIRVGPLARRPS</sequence>
<feature type="domain" description="N-acetyltransferase" evidence="10">
    <location>
        <begin position="7"/>
        <end position="170"/>
    </location>
</feature>